<protein>
    <recommendedName>
        <fullName evidence="11">HYR domain-containing protein</fullName>
    </recommendedName>
</protein>
<feature type="disulfide bond" evidence="2">
    <location>
        <begin position="170"/>
        <end position="179"/>
    </location>
</feature>
<gene>
    <name evidence="9" type="ORF">LOTGIDRAFT_153999</name>
</gene>
<evidence type="ECO:0000256" key="4">
    <source>
        <dbReference type="SAM" id="SignalP"/>
    </source>
</evidence>
<evidence type="ECO:0008006" key="11">
    <source>
        <dbReference type="Google" id="ProtNLM"/>
    </source>
</evidence>
<dbReference type="PROSITE" id="PS51390">
    <property type="entry name" value="WAP"/>
    <property type="match status" value="1"/>
</dbReference>
<dbReference type="PROSITE" id="PS50825">
    <property type="entry name" value="HYR"/>
    <property type="match status" value="1"/>
</dbReference>
<feature type="disulfide bond" evidence="2">
    <location>
        <begin position="243"/>
        <end position="252"/>
    </location>
</feature>
<dbReference type="Pfam" id="PF02494">
    <property type="entry name" value="HYR"/>
    <property type="match status" value="1"/>
</dbReference>
<dbReference type="SMART" id="SM00181">
    <property type="entry name" value="EGF"/>
    <property type="match status" value="3"/>
</dbReference>
<dbReference type="InterPro" id="IPR003410">
    <property type="entry name" value="HYR_dom"/>
</dbReference>
<keyword evidence="3" id="KW-0812">Transmembrane</keyword>
<dbReference type="CTD" id="20236187"/>
<keyword evidence="2" id="KW-0245">EGF-like domain</keyword>
<dbReference type="SMART" id="SM00214">
    <property type="entry name" value="VWC"/>
    <property type="match status" value="1"/>
</dbReference>
<keyword evidence="4" id="KW-0732">Signal</keyword>
<dbReference type="SUPFAM" id="SSF57256">
    <property type="entry name" value="Elafin-like"/>
    <property type="match status" value="1"/>
</dbReference>
<dbReference type="SUPFAM" id="SSF57196">
    <property type="entry name" value="EGF/Laminin"/>
    <property type="match status" value="2"/>
</dbReference>
<sequence>MPCIIMIGFNIGIFLALVYVAKGEIHHQKKLNLCNSCSADDRNCTRKIKVPCLDFRERRDLGFNHNYNGSLYKKKRRRFTQGKRRKIWLFDGNSHRNMKSDYHLGRYSEQCEKEETYTCRYFKCYEVCCSGWVMEPINNTCSIYDSFPTELHCKNGGEEILTVDGPVCVCPASFTGKNCETNLCDLNCLNEGLCDYVDGAARCVCQKGFKGKLCEKHFCSGGCQNDGRCVIDEGIFAKPFCVCPPKYSGKYCEKSDYEPKPGVCPRVHNQMLVNVGVCTNTCYDDDGCQGQHKCCSTGCGSSCMMPADQFCVWNKTEYTIGEHFKPNACTVCTCYIPDSRRSYGGARCESLPCPTLNCNMIETGECCDVCVDDIFPVKPISYEEPRFVNCPATTLVLVLELDESSVHLPIKLEALDYMTNRLDVFYTRTIFEAGKGPTNFHTVTATSSTDRFGQFAVCIFQIRVKDRQPPAFDYCPSTIKTTKQIVEWNTPIARDNVGLAVKPVSRSKPGEKFKYGDHAIVYKTEDYEGNVANCIFFVKVFPPKILGKRNRPSRLLFSPHNINMFIIGISAFGVVILAIVSITMVWYKSKRSGGEVIPNRLSTIPTGPRASQNIYSVSDAREPPPAYEITPLKKTLMVETDLTASPTSSQIDFIDEASTSRTNLCSPVDSSTRPKISITSHTTNPLYQNMLDKLFYCIDKDNGNCLSSLAVLVLKNHLVERKE</sequence>
<feature type="domain" description="HYR" evidence="7">
    <location>
        <begin position="465"/>
        <end position="542"/>
    </location>
</feature>
<feature type="domain" description="WAP" evidence="8">
    <location>
        <begin position="257"/>
        <end position="307"/>
    </location>
</feature>
<dbReference type="KEGG" id="lgi:LOTGIDRAFT_153999"/>
<evidence type="ECO:0000259" key="8">
    <source>
        <dbReference type="PROSITE" id="PS51390"/>
    </source>
</evidence>
<dbReference type="EMBL" id="KB202619">
    <property type="protein sequence ID" value="ESO88932.1"/>
    <property type="molecule type" value="Genomic_DNA"/>
</dbReference>
<evidence type="ECO:0000256" key="1">
    <source>
        <dbReference type="ARBA" id="ARBA00022737"/>
    </source>
</evidence>
<dbReference type="AlphaFoldDB" id="V3ZX43"/>
<keyword evidence="3" id="KW-0472">Membrane</keyword>
<comment type="caution">
    <text evidence="2">Lacks conserved residue(s) required for the propagation of feature annotation.</text>
</comment>
<evidence type="ECO:0000259" key="7">
    <source>
        <dbReference type="PROSITE" id="PS50825"/>
    </source>
</evidence>
<dbReference type="SMART" id="SM00217">
    <property type="entry name" value="WAP"/>
    <property type="match status" value="1"/>
</dbReference>
<dbReference type="GeneID" id="20236187"/>
<dbReference type="InterPro" id="IPR000742">
    <property type="entry name" value="EGF"/>
</dbReference>
<proteinExistence type="predicted"/>
<dbReference type="PROSITE" id="PS50184">
    <property type="entry name" value="VWFC_2"/>
    <property type="match status" value="1"/>
</dbReference>
<dbReference type="PANTHER" id="PTHR24273">
    <property type="entry name" value="FI04643P-RELATED"/>
    <property type="match status" value="1"/>
</dbReference>
<feature type="chain" id="PRO_5004715558" description="HYR domain-containing protein" evidence="4">
    <location>
        <begin position="24"/>
        <end position="723"/>
    </location>
</feature>
<evidence type="ECO:0000259" key="6">
    <source>
        <dbReference type="PROSITE" id="PS50184"/>
    </source>
</evidence>
<dbReference type="InterPro" id="IPR036645">
    <property type="entry name" value="Elafin-like_sf"/>
</dbReference>
<dbReference type="HOGENOM" id="CLU_382761_0_0_1"/>
<evidence type="ECO:0000256" key="3">
    <source>
        <dbReference type="SAM" id="Phobius"/>
    </source>
</evidence>
<organism evidence="9 10">
    <name type="scientific">Lottia gigantea</name>
    <name type="common">Giant owl limpet</name>
    <dbReference type="NCBI Taxonomy" id="225164"/>
    <lineage>
        <taxon>Eukaryota</taxon>
        <taxon>Metazoa</taxon>
        <taxon>Spiralia</taxon>
        <taxon>Lophotrochozoa</taxon>
        <taxon>Mollusca</taxon>
        <taxon>Gastropoda</taxon>
        <taxon>Patellogastropoda</taxon>
        <taxon>Lottioidea</taxon>
        <taxon>Lottiidae</taxon>
        <taxon>Lottia</taxon>
    </lineage>
</organism>
<dbReference type="OrthoDB" id="6121280at2759"/>
<dbReference type="Proteomes" id="UP000030746">
    <property type="component" value="Unassembled WGS sequence"/>
</dbReference>
<keyword evidence="3" id="KW-1133">Transmembrane helix</keyword>
<keyword evidence="10" id="KW-1185">Reference proteome</keyword>
<keyword evidence="1" id="KW-0677">Repeat</keyword>
<reference evidence="9 10" key="1">
    <citation type="journal article" date="2013" name="Nature">
        <title>Insights into bilaterian evolution from three spiralian genomes.</title>
        <authorList>
            <person name="Simakov O."/>
            <person name="Marletaz F."/>
            <person name="Cho S.J."/>
            <person name="Edsinger-Gonzales E."/>
            <person name="Havlak P."/>
            <person name="Hellsten U."/>
            <person name="Kuo D.H."/>
            <person name="Larsson T."/>
            <person name="Lv J."/>
            <person name="Arendt D."/>
            <person name="Savage R."/>
            <person name="Osoegawa K."/>
            <person name="de Jong P."/>
            <person name="Grimwood J."/>
            <person name="Chapman J.A."/>
            <person name="Shapiro H."/>
            <person name="Aerts A."/>
            <person name="Otillar R.P."/>
            <person name="Terry A.Y."/>
            <person name="Boore J.L."/>
            <person name="Grigoriev I.V."/>
            <person name="Lindberg D.R."/>
            <person name="Seaver E.C."/>
            <person name="Weisblat D.A."/>
            <person name="Putnam N.H."/>
            <person name="Rokhsar D.S."/>
        </authorList>
    </citation>
    <scope>NUCLEOTIDE SEQUENCE [LARGE SCALE GENOMIC DNA]</scope>
</reference>
<dbReference type="RefSeq" id="XP_009059982.1">
    <property type="nucleotide sequence ID" value="XM_009061734.1"/>
</dbReference>
<dbReference type="OMA" id="MWATIND"/>
<evidence type="ECO:0000313" key="9">
    <source>
        <dbReference type="EMBL" id="ESO88932.1"/>
    </source>
</evidence>
<feature type="domain" description="VWFC" evidence="6">
    <location>
        <begin position="309"/>
        <end position="371"/>
    </location>
</feature>
<dbReference type="Pfam" id="PF00095">
    <property type="entry name" value="WAP"/>
    <property type="match status" value="1"/>
</dbReference>
<accession>V3ZX43</accession>
<feature type="domain" description="EGF-like" evidence="5">
    <location>
        <begin position="145"/>
        <end position="180"/>
    </location>
</feature>
<feature type="disulfide bond" evidence="2">
    <location>
        <begin position="219"/>
        <end position="229"/>
    </location>
</feature>
<dbReference type="GO" id="GO:0005576">
    <property type="term" value="C:extracellular region"/>
    <property type="evidence" value="ECO:0007669"/>
    <property type="project" value="InterPro"/>
</dbReference>
<evidence type="ECO:0000259" key="5">
    <source>
        <dbReference type="PROSITE" id="PS50026"/>
    </source>
</evidence>
<dbReference type="GO" id="GO:0030414">
    <property type="term" value="F:peptidase inhibitor activity"/>
    <property type="evidence" value="ECO:0007669"/>
    <property type="project" value="InterPro"/>
</dbReference>
<dbReference type="InterPro" id="IPR008197">
    <property type="entry name" value="WAP_dom"/>
</dbReference>
<feature type="signal peptide" evidence="4">
    <location>
        <begin position="1"/>
        <end position="23"/>
    </location>
</feature>
<dbReference type="Gene3D" id="4.10.75.10">
    <property type="entry name" value="Elafin-like"/>
    <property type="match status" value="1"/>
</dbReference>
<keyword evidence="2" id="KW-1015">Disulfide bond</keyword>
<dbReference type="Gene3D" id="2.10.25.10">
    <property type="entry name" value="Laminin"/>
    <property type="match status" value="3"/>
</dbReference>
<evidence type="ECO:0000313" key="10">
    <source>
        <dbReference type="Proteomes" id="UP000030746"/>
    </source>
</evidence>
<dbReference type="PANTHER" id="PTHR24273:SF32">
    <property type="entry name" value="HYALIN"/>
    <property type="match status" value="1"/>
</dbReference>
<evidence type="ECO:0000256" key="2">
    <source>
        <dbReference type="PROSITE-ProRule" id="PRU00076"/>
    </source>
</evidence>
<name>V3ZX43_LOTGI</name>
<feature type="transmembrane region" description="Helical" evidence="3">
    <location>
        <begin position="564"/>
        <end position="587"/>
    </location>
</feature>
<feature type="domain" description="EGF-like" evidence="5">
    <location>
        <begin position="215"/>
        <end position="253"/>
    </location>
</feature>
<dbReference type="CDD" id="cd00199">
    <property type="entry name" value="WAP"/>
    <property type="match status" value="1"/>
</dbReference>
<dbReference type="PROSITE" id="PS50026">
    <property type="entry name" value="EGF_3"/>
    <property type="match status" value="2"/>
</dbReference>
<dbReference type="InterPro" id="IPR001007">
    <property type="entry name" value="VWF_dom"/>
</dbReference>
<dbReference type="PROSITE" id="PS00022">
    <property type="entry name" value="EGF_1"/>
    <property type="match status" value="1"/>
</dbReference>